<name>A0A8R7QX45_TRIUA</name>
<protein>
    <recommendedName>
        <fullName evidence="1">GAG-pre-integrase domain-containing protein</fullName>
    </recommendedName>
</protein>
<reference evidence="2" key="3">
    <citation type="submission" date="2022-06" db="UniProtKB">
        <authorList>
            <consortium name="EnsemblPlants"/>
        </authorList>
    </citation>
    <scope>IDENTIFICATION</scope>
</reference>
<evidence type="ECO:0000313" key="3">
    <source>
        <dbReference type="Proteomes" id="UP000015106"/>
    </source>
</evidence>
<dbReference type="InterPro" id="IPR025724">
    <property type="entry name" value="GAG-pre-integrase_dom"/>
</dbReference>
<sequence>MREKYHGGDQVHTTSGAGMDITHIGNSIVKTPQKFFRLNNVLHIPHASKNLVSVHRFTLDNNVLIIFYPYSFVIKDLATRRVILRGRCEGGLYPITSSSSSSESNKQAWSVTKPSSEKWHQRLGHPSSVIVQHVIRKNKLPFVSSIESVCDACQQAKSHQLPYPISTSVSTAPLQLIFSDVWGPAPTSVGR</sequence>
<dbReference type="Gramene" id="TuG1812G0600003879.01.T01">
    <property type="protein sequence ID" value="TuG1812G0600003879.01.T01.cds252359"/>
    <property type="gene ID" value="TuG1812G0600003879.01"/>
</dbReference>
<accession>A0A8R7QX45</accession>
<keyword evidence="3" id="KW-1185">Reference proteome</keyword>
<dbReference type="Proteomes" id="UP000015106">
    <property type="component" value="Chromosome 6"/>
</dbReference>
<proteinExistence type="predicted"/>
<reference evidence="3" key="1">
    <citation type="journal article" date="2013" name="Nature">
        <title>Draft genome of the wheat A-genome progenitor Triticum urartu.</title>
        <authorList>
            <person name="Ling H.Q."/>
            <person name="Zhao S."/>
            <person name="Liu D."/>
            <person name="Wang J."/>
            <person name="Sun H."/>
            <person name="Zhang C."/>
            <person name="Fan H."/>
            <person name="Li D."/>
            <person name="Dong L."/>
            <person name="Tao Y."/>
            <person name="Gao C."/>
            <person name="Wu H."/>
            <person name="Li Y."/>
            <person name="Cui Y."/>
            <person name="Guo X."/>
            <person name="Zheng S."/>
            <person name="Wang B."/>
            <person name="Yu K."/>
            <person name="Liang Q."/>
            <person name="Yang W."/>
            <person name="Lou X."/>
            <person name="Chen J."/>
            <person name="Feng M."/>
            <person name="Jian J."/>
            <person name="Zhang X."/>
            <person name="Luo G."/>
            <person name="Jiang Y."/>
            <person name="Liu J."/>
            <person name="Wang Z."/>
            <person name="Sha Y."/>
            <person name="Zhang B."/>
            <person name="Wu H."/>
            <person name="Tang D."/>
            <person name="Shen Q."/>
            <person name="Xue P."/>
            <person name="Zou S."/>
            <person name="Wang X."/>
            <person name="Liu X."/>
            <person name="Wang F."/>
            <person name="Yang Y."/>
            <person name="An X."/>
            <person name="Dong Z."/>
            <person name="Zhang K."/>
            <person name="Zhang X."/>
            <person name="Luo M.C."/>
            <person name="Dvorak J."/>
            <person name="Tong Y."/>
            <person name="Wang J."/>
            <person name="Yang H."/>
            <person name="Li Z."/>
            <person name="Wang D."/>
            <person name="Zhang A."/>
            <person name="Wang J."/>
        </authorList>
    </citation>
    <scope>NUCLEOTIDE SEQUENCE</scope>
    <source>
        <strain evidence="3">cv. G1812</strain>
    </source>
</reference>
<evidence type="ECO:0000313" key="2">
    <source>
        <dbReference type="EnsemblPlants" id="TuG1812G0600003879.01.T01.cds252359"/>
    </source>
</evidence>
<evidence type="ECO:0000259" key="1">
    <source>
        <dbReference type="Pfam" id="PF13976"/>
    </source>
</evidence>
<reference evidence="2" key="2">
    <citation type="submission" date="2018-03" db="EMBL/GenBank/DDBJ databases">
        <title>The Triticum urartu genome reveals the dynamic nature of wheat genome evolution.</title>
        <authorList>
            <person name="Ling H."/>
            <person name="Ma B."/>
            <person name="Shi X."/>
            <person name="Liu H."/>
            <person name="Dong L."/>
            <person name="Sun H."/>
            <person name="Cao Y."/>
            <person name="Gao Q."/>
            <person name="Zheng S."/>
            <person name="Li Y."/>
            <person name="Yu Y."/>
            <person name="Du H."/>
            <person name="Qi M."/>
            <person name="Li Y."/>
            <person name="Yu H."/>
            <person name="Cui Y."/>
            <person name="Wang N."/>
            <person name="Chen C."/>
            <person name="Wu H."/>
            <person name="Zhao Y."/>
            <person name="Zhang J."/>
            <person name="Li Y."/>
            <person name="Zhou W."/>
            <person name="Zhang B."/>
            <person name="Hu W."/>
            <person name="Eijk M."/>
            <person name="Tang J."/>
            <person name="Witsenboer H."/>
            <person name="Zhao S."/>
            <person name="Li Z."/>
            <person name="Zhang A."/>
            <person name="Wang D."/>
            <person name="Liang C."/>
        </authorList>
    </citation>
    <scope>NUCLEOTIDE SEQUENCE [LARGE SCALE GENOMIC DNA]</scope>
    <source>
        <strain evidence="2">cv. G1812</strain>
    </source>
</reference>
<organism evidence="2 3">
    <name type="scientific">Triticum urartu</name>
    <name type="common">Red wild einkorn</name>
    <name type="synonym">Crithodium urartu</name>
    <dbReference type="NCBI Taxonomy" id="4572"/>
    <lineage>
        <taxon>Eukaryota</taxon>
        <taxon>Viridiplantae</taxon>
        <taxon>Streptophyta</taxon>
        <taxon>Embryophyta</taxon>
        <taxon>Tracheophyta</taxon>
        <taxon>Spermatophyta</taxon>
        <taxon>Magnoliopsida</taxon>
        <taxon>Liliopsida</taxon>
        <taxon>Poales</taxon>
        <taxon>Poaceae</taxon>
        <taxon>BOP clade</taxon>
        <taxon>Pooideae</taxon>
        <taxon>Triticodae</taxon>
        <taxon>Triticeae</taxon>
        <taxon>Triticinae</taxon>
        <taxon>Triticum</taxon>
    </lineage>
</organism>
<dbReference type="EnsemblPlants" id="TuG1812G0600003879.01.T01">
    <property type="protein sequence ID" value="TuG1812G0600003879.01.T01.cds252359"/>
    <property type="gene ID" value="TuG1812G0600003879.01"/>
</dbReference>
<feature type="domain" description="GAG-pre-integrase" evidence="1">
    <location>
        <begin position="91"/>
        <end position="158"/>
    </location>
</feature>
<dbReference type="AlphaFoldDB" id="A0A8R7QX45"/>
<dbReference type="Pfam" id="PF13976">
    <property type="entry name" value="gag_pre-integrs"/>
    <property type="match status" value="1"/>
</dbReference>